<sequence>MSEPPPASFVPLSLSDTLSRPQSQRVLHRTTNVPRPASARPSHSHSNSLSSLQAARDAKLAAVAMAASLGITAPAEEDDNDEPDASTLETPRPRPPLRGISSSSSTRGEDEQELAKLRRQVASLQKEKSELAMRAERAERERDKLAKAAAGGAGAGNKALDAKQFEELEQSFADQERLLSGYQAQSEKDQAEREALKRQMRRLTDFLAKTLGLDWETSLFGSPLSSITSSASSAALSSPALRSKLGGRQSLLATPNGGLPLRRRISDSLEESSTEERDSADQEEGEEGTPTQPESLLTPQALRSHLDAVQTLLRSMEQRIIEREVELQEVEKRAREEARKARERSDELEELVRRLREERV</sequence>
<comment type="caution">
    <text evidence="2">The sequence shown here is derived from an EMBL/GenBank/DDBJ whole genome shotgun (WGS) entry which is preliminary data.</text>
</comment>
<evidence type="ECO:0000313" key="3">
    <source>
        <dbReference type="Proteomes" id="UP000193467"/>
    </source>
</evidence>
<feature type="compositionally biased region" description="Low complexity" evidence="1">
    <location>
        <begin position="35"/>
        <end position="56"/>
    </location>
</feature>
<organism evidence="2 3">
    <name type="scientific">Leucosporidium creatinivorum</name>
    <dbReference type="NCBI Taxonomy" id="106004"/>
    <lineage>
        <taxon>Eukaryota</taxon>
        <taxon>Fungi</taxon>
        <taxon>Dikarya</taxon>
        <taxon>Basidiomycota</taxon>
        <taxon>Pucciniomycotina</taxon>
        <taxon>Microbotryomycetes</taxon>
        <taxon>Leucosporidiales</taxon>
        <taxon>Leucosporidium</taxon>
    </lineage>
</organism>
<gene>
    <name evidence="2" type="ORF">BCR35DRAFT_350758</name>
</gene>
<reference evidence="2 3" key="1">
    <citation type="submission" date="2016-07" db="EMBL/GenBank/DDBJ databases">
        <title>Pervasive Adenine N6-methylation of Active Genes in Fungi.</title>
        <authorList>
            <consortium name="DOE Joint Genome Institute"/>
            <person name="Mondo S.J."/>
            <person name="Dannebaum R.O."/>
            <person name="Kuo R.C."/>
            <person name="Labutti K."/>
            <person name="Haridas S."/>
            <person name="Kuo A."/>
            <person name="Salamov A."/>
            <person name="Ahrendt S.R."/>
            <person name="Lipzen A."/>
            <person name="Sullivan W."/>
            <person name="Andreopoulos W.B."/>
            <person name="Clum A."/>
            <person name="Lindquist E."/>
            <person name="Daum C."/>
            <person name="Ramamoorthy G.K."/>
            <person name="Gryganskyi A."/>
            <person name="Culley D."/>
            <person name="Magnuson J.K."/>
            <person name="James T.Y."/>
            <person name="O'Malley M.A."/>
            <person name="Stajich J.E."/>
            <person name="Spatafora J.W."/>
            <person name="Visel A."/>
            <person name="Grigoriev I.V."/>
        </authorList>
    </citation>
    <scope>NUCLEOTIDE SEQUENCE [LARGE SCALE GENOMIC DNA]</scope>
    <source>
        <strain evidence="2 3">62-1032</strain>
    </source>
</reference>
<feature type="region of interest" description="Disordered" evidence="1">
    <location>
        <begin position="247"/>
        <end position="302"/>
    </location>
</feature>
<accession>A0A1Y2FXU6</accession>
<dbReference type="Proteomes" id="UP000193467">
    <property type="component" value="Unassembled WGS sequence"/>
</dbReference>
<name>A0A1Y2FXU6_9BASI</name>
<feature type="compositionally biased region" description="Basic and acidic residues" evidence="1">
    <location>
        <begin position="125"/>
        <end position="146"/>
    </location>
</feature>
<feature type="region of interest" description="Disordered" evidence="1">
    <location>
        <begin position="330"/>
        <end position="349"/>
    </location>
</feature>
<dbReference type="AlphaFoldDB" id="A0A1Y2FXU6"/>
<evidence type="ECO:0000256" key="1">
    <source>
        <dbReference type="SAM" id="MobiDB-lite"/>
    </source>
</evidence>
<feature type="compositionally biased region" description="Basic and acidic residues" evidence="1">
    <location>
        <begin position="107"/>
        <end position="116"/>
    </location>
</feature>
<proteinExistence type="predicted"/>
<evidence type="ECO:0000313" key="2">
    <source>
        <dbReference type="EMBL" id="ORY88846.1"/>
    </source>
</evidence>
<feature type="region of interest" description="Disordered" evidence="1">
    <location>
        <begin position="1"/>
        <end position="56"/>
    </location>
</feature>
<feature type="compositionally biased region" description="Polar residues" evidence="1">
    <location>
        <begin position="14"/>
        <end position="33"/>
    </location>
</feature>
<dbReference type="InParanoid" id="A0A1Y2FXU6"/>
<feature type="compositionally biased region" description="Acidic residues" evidence="1">
    <location>
        <begin position="75"/>
        <end position="84"/>
    </location>
</feature>
<keyword evidence="3" id="KW-1185">Reference proteome</keyword>
<dbReference type="EMBL" id="MCGR01000008">
    <property type="protein sequence ID" value="ORY88846.1"/>
    <property type="molecule type" value="Genomic_DNA"/>
</dbReference>
<dbReference type="OrthoDB" id="2529219at2759"/>
<protein>
    <submittedName>
        <fullName evidence="2">Uncharacterized protein</fullName>
    </submittedName>
</protein>
<feature type="region of interest" description="Disordered" evidence="1">
    <location>
        <begin position="71"/>
        <end position="158"/>
    </location>
</feature>